<evidence type="ECO:0000313" key="1">
    <source>
        <dbReference type="EMBL" id="MDV7136868.1"/>
    </source>
</evidence>
<evidence type="ECO:0000313" key="2">
    <source>
        <dbReference type="Proteomes" id="UP001185792"/>
    </source>
</evidence>
<comment type="caution">
    <text evidence="1">The sequence shown here is derived from an EMBL/GenBank/DDBJ whole genome shotgun (WGS) entry which is preliminary data.</text>
</comment>
<dbReference type="Pfam" id="PF06953">
    <property type="entry name" value="ArsD"/>
    <property type="match status" value="1"/>
</dbReference>
<dbReference type="NCBIfam" id="NF033727">
    <property type="entry name" value="chaperon_ArsD"/>
    <property type="match status" value="1"/>
</dbReference>
<keyword evidence="2" id="KW-1185">Reference proteome</keyword>
<dbReference type="RefSeq" id="WP_317714815.1">
    <property type="nucleotide sequence ID" value="NZ_JAWLUM010000006.1"/>
</dbReference>
<proteinExistence type="predicted"/>
<dbReference type="EMBL" id="JAWLUM010000006">
    <property type="protein sequence ID" value="MDV7136868.1"/>
    <property type="molecule type" value="Genomic_DNA"/>
</dbReference>
<organism evidence="1 2">
    <name type="scientific">Williamsia marianensis</name>
    <dbReference type="NCBI Taxonomy" id="85044"/>
    <lineage>
        <taxon>Bacteria</taxon>
        <taxon>Bacillati</taxon>
        <taxon>Actinomycetota</taxon>
        <taxon>Actinomycetes</taxon>
        <taxon>Mycobacteriales</taxon>
        <taxon>Nocardiaceae</taxon>
        <taxon>Williamsia</taxon>
    </lineage>
</organism>
<dbReference type="Proteomes" id="UP001185792">
    <property type="component" value="Unassembled WGS sequence"/>
</dbReference>
<protein>
    <submittedName>
        <fullName evidence="1">Arsenite efflux transporter metallochaperone ArsD</fullName>
    </submittedName>
</protein>
<sequence length="137" mass="13956">MTIEIFEPALCCATGVCGDDVDQALITFTADLDWLRTQGADIARFNLASEPMAFAEREPVTAFLQLSGSQGLPLVLVDGVTAMTGRYPTRDQLASWAGLTAPVDTPATAPAAGAGLLTLTDTSGGCAPGADSASGCC</sequence>
<accession>A0ABU4F039</accession>
<dbReference type="Gene3D" id="3.40.30.10">
    <property type="entry name" value="Glutaredoxin"/>
    <property type="match status" value="1"/>
</dbReference>
<gene>
    <name evidence="1" type="primary">arsD</name>
    <name evidence="1" type="ORF">R4198_24525</name>
</gene>
<name>A0ABU4F039_WILMA</name>
<dbReference type="InterPro" id="IPR010712">
    <property type="entry name" value="Arsenical-R_ArsD"/>
</dbReference>
<reference evidence="1 2" key="1">
    <citation type="submission" date="2023-10" db="EMBL/GenBank/DDBJ databases">
        <title>Development of a sustainable strategy for remediation of hydrocarbon-contaminated territories based on the waste exchange concept.</title>
        <authorList>
            <person name="Krivoruchko A."/>
        </authorList>
    </citation>
    <scope>NUCLEOTIDE SEQUENCE [LARGE SCALE GENOMIC DNA]</scope>
    <source>
        <strain evidence="1 2">IEGM 1236</strain>
    </source>
</reference>